<dbReference type="InterPro" id="IPR057247">
    <property type="entry name" value="CARBOXYPEPT_ZN_2"/>
</dbReference>
<dbReference type="AlphaFoldDB" id="F2CZ81"/>
<comment type="similarity">
    <text evidence="2">Belongs to the peptidase M14 family.</text>
</comment>
<proteinExistence type="evidence at transcript level"/>
<name>F2CZ81_HORVV</name>
<feature type="compositionally biased region" description="Basic and acidic residues" evidence="5">
    <location>
        <begin position="179"/>
        <end position="188"/>
    </location>
</feature>
<sequence length="268" mass="29152">MAPATAAHGRARDAAWYGRVAQAAERARPEAATAWRCRPRPWRGTDAWHRRLGEDEHYLAARSRRWHGRVRRGGSVLQYGGRVVASVEGRRCVRTRKSRVRRCCLAMDGRTNGLVAGWVDAEDNYLSGRMPGWLPASEDNTVLFGGKKMGYMSGFMAAVRCKNTRSTGRHGSRRHHAKARDVESDSRASDAVARNCPATFAAMLGEAAPVPSDSCAAGASCTAGGHLAIIPGNLHASYLLLFFPFCYSFSSMFVGVSGQFALSAESKC</sequence>
<evidence type="ECO:0000256" key="1">
    <source>
        <dbReference type="ARBA" id="ARBA00001947"/>
    </source>
</evidence>
<accession>F2CZ81</accession>
<evidence type="ECO:0000256" key="5">
    <source>
        <dbReference type="SAM" id="MobiDB-lite"/>
    </source>
</evidence>
<dbReference type="GO" id="GO:0046872">
    <property type="term" value="F:metal ion binding"/>
    <property type="evidence" value="ECO:0007669"/>
    <property type="project" value="UniProtKB-KW"/>
</dbReference>
<keyword evidence="3" id="KW-0479">Metal-binding</keyword>
<reference evidence="6" key="1">
    <citation type="journal article" date="2011" name="Plant Physiol.">
        <title>Comprehensive sequence analysis of 24,783 barley full-length cDNAs derived from 12 clone libraries.</title>
        <authorList>
            <person name="Matsumoto T."/>
            <person name="Tanaka T."/>
            <person name="Sakai H."/>
            <person name="Amano N."/>
            <person name="Kanamori H."/>
            <person name="Kurita K."/>
            <person name="Kikuta A."/>
            <person name="Kamiya K."/>
            <person name="Yamamoto M."/>
            <person name="Ikawa H."/>
            <person name="Fujii N."/>
            <person name="Hori K."/>
            <person name="Itoh T."/>
            <person name="Sato K."/>
        </authorList>
    </citation>
    <scope>NUCLEOTIDE SEQUENCE</scope>
    <source>
        <tissue evidence="6">Shoot</tissue>
    </source>
</reference>
<comment type="cofactor">
    <cofactor evidence="1">
        <name>Zn(2+)</name>
        <dbReference type="ChEBI" id="CHEBI:29105"/>
    </cofactor>
</comment>
<dbReference type="EMBL" id="AK356937">
    <property type="protein sequence ID" value="BAJ88152.1"/>
    <property type="molecule type" value="mRNA"/>
</dbReference>
<keyword evidence="4" id="KW-0862">Zinc</keyword>
<dbReference type="PROSITE" id="PS00133">
    <property type="entry name" value="CARBOXYPEPT_ZN_2"/>
    <property type="match status" value="1"/>
</dbReference>
<evidence type="ECO:0000256" key="4">
    <source>
        <dbReference type="ARBA" id="ARBA00022833"/>
    </source>
</evidence>
<evidence type="ECO:0000256" key="2">
    <source>
        <dbReference type="ARBA" id="ARBA00005988"/>
    </source>
</evidence>
<evidence type="ECO:0000256" key="3">
    <source>
        <dbReference type="ARBA" id="ARBA00022723"/>
    </source>
</evidence>
<feature type="compositionally biased region" description="Basic residues" evidence="5">
    <location>
        <begin position="167"/>
        <end position="178"/>
    </location>
</feature>
<evidence type="ECO:0000313" key="6">
    <source>
        <dbReference type="EMBL" id="BAJ88152.1"/>
    </source>
</evidence>
<feature type="region of interest" description="Disordered" evidence="5">
    <location>
        <begin position="164"/>
        <end position="188"/>
    </location>
</feature>
<organism evidence="6">
    <name type="scientific">Hordeum vulgare subsp. vulgare</name>
    <name type="common">Domesticated barley</name>
    <dbReference type="NCBI Taxonomy" id="112509"/>
    <lineage>
        <taxon>Eukaryota</taxon>
        <taxon>Viridiplantae</taxon>
        <taxon>Streptophyta</taxon>
        <taxon>Embryophyta</taxon>
        <taxon>Tracheophyta</taxon>
        <taxon>Spermatophyta</taxon>
        <taxon>Magnoliopsida</taxon>
        <taxon>Liliopsida</taxon>
        <taxon>Poales</taxon>
        <taxon>Poaceae</taxon>
        <taxon>BOP clade</taxon>
        <taxon>Pooideae</taxon>
        <taxon>Triticodae</taxon>
        <taxon>Triticeae</taxon>
        <taxon>Hordeinae</taxon>
        <taxon>Hordeum</taxon>
    </lineage>
</organism>
<protein>
    <submittedName>
        <fullName evidence="6">Predicted protein</fullName>
    </submittedName>
</protein>